<feature type="transmembrane region" description="Helical" evidence="2">
    <location>
        <begin position="213"/>
        <end position="231"/>
    </location>
</feature>
<protein>
    <recommendedName>
        <fullName evidence="3">RUN domain-containing protein</fullName>
    </recommendedName>
</protein>
<proteinExistence type="predicted"/>
<keyword evidence="2" id="KW-0812">Transmembrane</keyword>
<feature type="compositionally biased region" description="Polar residues" evidence="1">
    <location>
        <begin position="310"/>
        <end position="324"/>
    </location>
</feature>
<evidence type="ECO:0000256" key="2">
    <source>
        <dbReference type="SAM" id="Phobius"/>
    </source>
</evidence>
<dbReference type="PROSITE" id="PS50826">
    <property type="entry name" value="RUN"/>
    <property type="match status" value="1"/>
</dbReference>
<sequence>MGSKSTFAFRWIIICLFMMISVQQWKLSKDTLPVYSTLLGVWSSLILCIIKYMQAYKPFGPLSGVQYLQSVLRIPENVVDLPSDVGKVFIVLSLLELVLTIWLPLFLETREGFIWLKSLEQKSFLLNKNTLPFLQSAFEYFYKLTWLLALRIEENVTKVAVEDVQSVSKQSVSKQPIIELFRIFIGLPVVRGMKRNYYWKPSYCLSQLICPHLFVFSVQIVAETIIISLGGAKVGRCILLHVTLIFNLLRGFPAFLSLWKALNAWKSHRCDWIYMTVAVFPCALWIYSTFIFCWRKWLPLYRKNNIQRTSPNTSESMKVHATQSRLRRRR</sequence>
<dbReference type="InterPro" id="IPR004012">
    <property type="entry name" value="Run_dom"/>
</dbReference>
<keyword evidence="2" id="KW-1133">Transmembrane helix</keyword>
<accession>A0A9C7PUU1</accession>
<evidence type="ECO:0000256" key="1">
    <source>
        <dbReference type="SAM" id="MobiDB-lite"/>
    </source>
</evidence>
<name>A0A9C7PUU1_9RHOD</name>
<feature type="transmembrane region" description="Helical" evidence="2">
    <location>
        <begin position="272"/>
        <end position="294"/>
    </location>
</feature>
<feature type="transmembrane region" description="Helical" evidence="2">
    <location>
        <begin position="34"/>
        <end position="53"/>
    </location>
</feature>
<dbReference type="EMBL" id="BQMJ01000022">
    <property type="protein sequence ID" value="GJQ11263.1"/>
    <property type="molecule type" value="Genomic_DNA"/>
</dbReference>
<evidence type="ECO:0000313" key="4">
    <source>
        <dbReference type="EMBL" id="GJQ11263.1"/>
    </source>
</evidence>
<feature type="transmembrane region" description="Helical" evidence="2">
    <location>
        <begin position="238"/>
        <end position="260"/>
    </location>
</feature>
<feature type="domain" description="RUN" evidence="3">
    <location>
        <begin position="1"/>
        <end position="153"/>
    </location>
</feature>
<comment type="caution">
    <text evidence="4">The sequence shown here is derived from an EMBL/GenBank/DDBJ whole genome shotgun (WGS) entry which is preliminary data.</text>
</comment>
<organism evidence="4 5">
    <name type="scientific">Galdieria partita</name>
    <dbReference type="NCBI Taxonomy" id="83374"/>
    <lineage>
        <taxon>Eukaryota</taxon>
        <taxon>Rhodophyta</taxon>
        <taxon>Bangiophyceae</taxon>
        <taxon>Galdieriales</taxon>
        <taxon>Galdieriaceae</taxon>
        <taxon>Galdieria</taxon>
    </lineage>
</organism>
<keyword evidence="5" id="KW-1185">Reference proteome</keyword>
<reference evidence="4" key="1">
    <citation type="journal article" date="2022" name="Proc. Natl. Acad. Sci. U.S.A.">
        <title>Life cycle and functional genomics of the unicellular red alga Galdieria for elucidating algal and plant evolution and industrial use.</title>
        <authorList>
            <person name="Hirooka S."/>
            <person name="Itabashi T."/>
            <person name="Ichinose T.M."/>
            <person name="Onuma R."/>
            <person name="Fujiwara T."/>
            <person name="Yamashita S."/>
            <person name="Jong L.W."/>
            <person name="Tomita R."/>
            <person name="Iwane A.H."/>
            <person name="Miyagishima S.Y."/>
        </authorList>
    </citation>
    <scope>NUCLEOTIDE SEQUENCE</scope>
    <source>
        <strain evidence="4">NBRC 102759</strain>
    </source>
</reference>
<feature type="transmembrane region" description="Helical" evidence="2">
    <location>
        <begin position="6"/>
        <end position="22"/>
    </location>
</feature>
<evidence type="ECO:0000259" key="3">
    <source>
        <dbReference type="PROSITE" id="PS50826"/>
    </source>
</evidence>
<dbReference type="Proteomes" id="UP001061958">
    <property type="component" value="Unassembled WGS sequence"/>
</dbReference>
<keyword evidence="2" id="KW-0472">Membrane</keyword>
<reference evidence="4" key="2">
    <citation type="submission" date="2022-01" db="EMBL/GenBank/DDBJ databases">
        <authorList>
            <person name="Hirooka S."/>
            <person name="Miyagishima S.Y."/>
        </authorList>
    </citation>
    <scope>NUCLEOTIDE SEQUENCE</scope>
    <source>
        <strain evidence="4">NBRC 102759</strain>
    </source>
</reference>
<gene>
    <name evidence="4" type="ORF">GpartN1_g3054.t1</name>
</gene>
<dbReference type="OrthoDB" id="10335161at2759"/>
<dbReference type="AlphaFoldDB" id="A0A9C7PUU1"/>
<feature type="transmembrane region" description="Helical" evidence="2">
    <location>
        <begin position="88"/>
        <end position="107"/>
    </location>
</feature>
<feature type="region of interest" description="Disordered" evidence="1">
    <location>
        <begin position="310"/>
        <end position="330"/>
    </location>
</feature>
<evidence type="ECO:0000313" key="5">
    <source>
        <dbReference type="Proteomes" id="UP001061958"/>
    </source>
</evidence>